<feature type="compositionally biased region" description="Polar residues" evidence="1">
    <location>
        <begin position="82"/>
        <end position="95"/>
    </location>
</feature>
<proteinExistence type="predicted"/>
<evidence type="ECO:0000256" key="2">
    <source>
        <dbReference type="SAM" id="Phobius"/>
    </source>
</evidence>
<evidence type="ECO:0000256" key="1">
    <source>
        <dbReference type="SAM" id="MobiDB-lite"/>
    </source>
</evidence>
<feature type="compositionally biased region" description="Acidic residues" evidence="1">
    <location>
        <begin position="235"/>
        <end position="251"/>
    </location>
</feature>
<feature type="region of interest" description="Disordered" evidence="1">
    <location>
        <begin position="227"/>
        <end position="289"/>
    </location>
</feature>
<feature type="compositionally biased region" description="Polar residues" evidence="1">
    <location>
        <begin position="261"/>
        <end position="270"/>
    </location>
</feature>
<feature type="transmembrane region" description="Helical" evidence="2">
    <location>
        <begin position="20"/>
        <end position="40"/>
    </location>
</feature>
<evidence type="ECO:0000259" key="3">
    <source>
        <dbReference type="Pfam" id="PF14364"/>
    </source>
</evidence>
<keyword evidence="5" id="KW-1185">Reference proteome</keyword>
<dbReference type="AlphaFoldDB" id="A0ABD3DUQ8"/>
<dbReference type="Pfam" id="PF05553">
    <property type="entry name" value="DUF761"/>
    <property type="match status" value="1"/>
</dbReference>
<reference evidence="5" key="1">
    <citation type="journal article" date="2024" name="IScience">
        <title>Strigolactones Initiate the Formation of Haustorium-like Structures in Castilleja.</title>
        <authorList>
            <person name="Buerger M."/>
            <person name="Peterson D."/>
            <person name="Chory J."/>
        </authorList>
    </citation>
    <scope>NUCLEOTIDE SEQUENCE [LARGE SCALE GENOMIC DNA]</scope>
</reference>
<dbReference type="Pfam" id="PF14364">
    <property type="entry name" value="DUF4408"/>
    <property type="match status" value="1"/>
</dbReference>
<dbReference type="EMBL" id="JAVIJP010000013">
    <property type="protein sequence ID" value="KAL3645980.1"/>
    <property type="molecule type" value="Genomic_DNA"/>
</dbReference>
<feature type="region of interest" description="Disordered" evidence="1">
    <location>
        <begin position="82"/>
        <end position="108"/>
    </location>
</feature>
<dbReference type="Proteomes" id="UP001632038">
    <property type="component" value="Unassembled WGS sequence"/>
</dbReference>
<feature type="region of interest" description="Disordered" evidence="1">
    <location>
        <begin position="167"/>
        <end position="187"/>
    </location>
</feature>
<dbReference type="InterPro" id="IPR025520">
    <property type="entry name" value="DUF4408"/>
</dbReference>
<keyword evidence="2" id="KW-1133">Transmembrane helix</keyword>
<dbReference type="PANTHER" id="PTHR33098">
    <property type="entry name" value="COTTON FIBER (DUF761)"/>
    <property type="match status" value="1"/>
</dbReference>
<feature type="compositionally biased region" description="Basic and acidic residues" evidence="1">
    <location>
        <begin position="99"/>
        <end position="108"/>
    </location>
</feature>
<evidence type="ECO:0000313" key="4">
    <source>
        <dbReference type="EMBL" id="KAL3645980.1"/>
    </source>
</evidence>
<dbReference type="PANTHER" id="PTHR33098:SF53">
    <property type="entry name" value="OS05G0540900 PROTEIN"/>
    <property type="match status" value="1"/>
</dbReference>
<gene>
    <name evidence="4" type="ORF">CASFOL_011160</name>
</gene>
<feature type="domain" description="DUF4408" evidence="3">
    <location>
        <begin position="12"/>
        <end position="41"/>
    </location>
</feature>
<keyword evidence="2" id="KW-0812">Transmembrane</keyword>
<keyword evidence="2" id="KW-0472">Membrane</keyword>
<organism evidence="4 5">
    <name type="scientific">Castilleja foliolosa</name>
    <dbReference type="NCBI Taxonomy" id="1961234"/>
    <lineage>
        <taxon>Eukaryota</taxon>
        <taxon>Viridiplantae</taxon>
        <taxon>Streptophyta</taxon>
        <taxon>Embryophyta</taxon>
        <taxon>Tracheophyta</taxon>
        <taxon>Spermatophyta</taxon>
        <taxon>Magnoliopsida</taxon>
        <taxon>eudicotyledons</taxon>
        <taxon>Gunneridae</taxon>
        <taxon>Pentapetalae</taxon>
        <taxon>asterids</taxon>
        <taxon>lamiids</taxon>
        <taxon>Lamiales</taxon>
        <taxon>Orobanchaceae</taxon>
        <taxon>Pedicularideae</taxon>
        <taxon>Castillejinae</taxon>
        <taxon>Castilleja</taxon>
    </lineage>
</organism>
<comment type="caution">
    <text evidence="4">The sequence shown here is derived from an EMBL/GenBank/DDBJ whole genome shotgun (WGS) entry which is preliminary data.</text>
</comment>
<evidence type="ECO:0000313" key="5">
    <source>
        <dbReference type="Proteomes" id="UP001632038"/>
    </source>
</evidence>
<dbReference type="InterPro" id="IPR008480">
    <property type="entry name" value="DUF761_pln"/>
</dbReference>
<protein>
    <recommendedName>
        <fullName evidence="3">DUF4408 domain-containing protein</fullName>
    </recommendedName>
</protein>
<accession>A0ABD3DUQ8</accession>
<name>A0ABD3DUQ8_9LAMI</name>
<sequence length="371" mass="42557">MYEQSSSEISSSIWASMNSWFTPAVFFLLLNIMIGTIILTSTPKKKSQNQNQNQNQNETHHQPKFAGSVLQRLKSTNFLSYYNNRSQDPQNSSIYKQAPDSETHFNPEHTQNHETEYFFQENSAQDLQNSSIYKQAPDSRTHFNPKHTQNHEIDSHYFFQENSAQDPQNLSIGKKTPDSDSELSQNHETQSHYFFQENLQISQSQASNSIFEQTDEKILQESQTHFSFEQKDSNLDDFEQAPEEKVEDSEPSEQSMDEVYSQLTQLTVGHSRTKSETAPASGKIPRKLPAKMKKSASLISAFGHFEEEKIVEARRPETVRENTAKVTDGDEGVDAKADDFIHKFKQQLKLQRLDSIVRYKDMIGRGVRGGN</sequence>